<gene>
    <name evidence="1" type="ORF">HMPREF6485_2063</name>
</gene>
<reference evidence="1 2" key="1">
    <citation type="submission" date="2010-10" db="EMBL/GenBank/DDBJ databases">
        <authorList>
            <person name="Muzny D."/>
            <person name="Qin X."/>
            <person name="Deng J."/>
            <person name="Jiang H."/>
            <person name="Liu Y."/>
            <person name="Qu J."/>
            <person name="Song X.-Z."/>
            <person name="Zhang L."/>
            <person name="Thornton R."/>
            <person name="Coyle M."/>
            <person name="Francisco L."/>
            <person name="Jackson L."/>
            <person name="Javaid M."/>
            <person name="Korchina V."/>
            <person name="Kovar C."/>
            <person name="Mata R."/>
            <person name="Mathew T."/>
            <person name="Ngo R."/>
            <person name="Nguyen L."/>
            <person name="Nguyen N."/>
            <person name="Okwuonu G."/>
            <person name="Ongeri F."/>
            <person name="Pham C."/>
            <person name="Simmons D."/>
            <person name="Wilczek-Boney K."/>
            <person name="Hale W."/>
            <person name="Jakkamsetti A."/>
            <person name="Pham P."/>
            <person name="Ruth R."/>
            <person name="San Lucas F."/>
            <person name="Warren J."/>
            <person name="Zhang J."/>
            <person name="Zhao Z."/>
            <person name="Zhou C."/>
            <person name="Zhu D."/>
            <person name="Lee S."/>
            <person name="Bess C."/>
            <person name="Blankenburg K."/>
            <person name="Forbes L."/>
            <person name="Fu Q."/>
            <person name="Gubbala S."/>
            <person name="Hirani K."/>
            <person name="Jayaseelan J.C."/>
            <person name="Lara F."/>
            <person name="Munidasa M."/>
            <person name="Palculict T."/>
            <person name="Patil S."/>
            <person name="Pu L.-L."/>
            <person name="Saada N."/>
            <person name="Tang L."/>
            <person name="Weissenberger G."/>
            <person name="Zhu Y."/>
            <person name="Hemphill L."/>
            <person name="Shang Y."/>
            <person name="Youmans B."/>
            <person name="Ayvaz T."/>
            <person name="Ross M."/>
            <person name="Santibanez J."/>
            <person name="Aqrawi P."/>
            <person name="Gross S."/>
            <person name="Joshi V."/>
            <person name="Fowler G."/>
            <person name="Nazareth L."/>
            <person name="Reid J."/>
            <person name="Worley K."/>
            <person name="Petrosino J."/>
            <person name="Highlander S."/>
            <person name="Gibbs R."/>
        </authorList>
    </citation>
    <scope>NUCLEOTIDE SEQUENCE [LARGE SCALE GENOMIC DNA]</scope>
    <source>
        <strain evidence="1 2">ATCC 33574</strain>
    </source>
</reference>
<comment type="caution">
    <text evidence="1">The sequence shown here is derived from an EMBL/GenBank/DDBJ whole genome shotgun (WGS) entry which is preliminary data.</text>
</comment>
<dbReference type="STRING" id="873513.HMPREF6485_2063"/>
<dbReference type="HOGENOM" id="CLU_2918805_0_0_10"/>
<evidence type="ECO:0000313" key="2">
    <source>
        <dbReference type="Proteomes" id="UP000003112"/>
    </source>
</evidence>
<organism evidence="1 2">
    <name type="scientific">Segatella buccae ATCC 33574</name>
    <dbReference type="NCBI Taxonomy" id="873513"/>
    <lineage>
        <taxon>Bacteria</taxon>
        <taxon>Pseudomonadati</taxon>
        <taxon>Bacteroidota</taxon>
        <taxon>Bacteroidia</taxon>
        <taxon>Bacteroidales</taxon>
        <taxon>Prevotellaceae</taxon>
        <taxon>Segatella</taxon>
    </lineage>
</organism>
<protein>
    <submittedName>
        <fullName evidence="1">Uncharacterized protein</fullName>
    </submittedName>
</protein>
<name>E6K8Z9_9BACT</name>
<evidence type="ECO:0000313" key="1">
    <source>
        <dbReference type="EMBL" id="EFU29953.1"/>
    </source>
</evidence>
<keyword evidence="2" id="KW-1185">Reference proteome</keyword>
<accession>E6K8Z9</accession>
<dbReference type="AlphaFoldDB" id="E6K8Z9"/>
<dbReference type="EMBL" id="AEPD01000032">
    <property type="protein sequence ID" value="EFU29953.1"/>
    <property type="molecule type" value="Genomic_DNA"/>
</dbReference>
<dbReference type="Proteomes" id="UP000003112">
    <property type="component" value="Unassembled WGS sequence"/>
</dbReference>
<sequence length="61" mass="6873">MGRSLLIPIEWDFSKGILQSGKPKAGRMKSAMKWVCSRLLTLDMLADSEKMLSFVFVIVVL</sequence>
<proteinExistence type="predicted"/>